<dbReference type="OrthoDB" id="10560702at2759"/>
<reference evidence="2 3" key="1">
    <citation type="submission" date="2016-03" db="EMBL/GenBank/DDBJ databases">
        <title>EvidentialGene: Evidence-directed Construction of Genes on Genomes.</title>
        <authorList>
            <person name="Gilbert D.G."/>
            <person name="Choi J.-H."/>
            <person name="Mockaitis K."/>
            <person name="Colbourne J."/>
            <person name="Pfrender M."/>
        </authorList>
    </citation>
    <scope>NUCLEOTIDE SEQUENCE [LARGE SCALE GENOMIC DNA]</scope>
    <source>
        <strain evidence="2 3">Xinb3</strain>
        <tissue evidence="2">Complete organism</tissue>
    </source>
</reference>
<dbReference type="Proteomes" id="UP000076858">
    <property type="component" value="Unassembled WGS sequence"/>
</dbReference>
<dbReference type="AlphaFoldDB" id="A0A164WDD4"/>
<accession>A0A164WDD4</accession>
<protein>
    <submittedName>
        <fullName evidence="2">Uncharacterized protein</fullName>
    </submittedName>
</protein>
<gene>
    <name evidence="2" type="ORF">APZ42_021664</name>
</gene>
<comment type="caution">
    <text evidence="2">The sequence shown here is derived from an EMBL/GenBank/DDBJ whole genome shotgun (WGS) entry which is preliminary data.</text>
</comment>
<evidence type="ECO:0000313" key="2">
    <source>
        <dbReference type="EMBL" id="KZS13168.1"/>
    </source>
</evidence>
<feature type="compositionally biased region" description="Polar residues" evidence="1">
    <location>
        <begin position="251"/>
        <end position="268"/>
    </location>
</feature>
<keyword evidence="3" id="KW-1185">Reference proteome</keyword>
<feature type="region of interest" description="Disordered" evidence="1">
    <location>
        <begin position="85"/>
        <end position="105"/>
    </location>
</feature>
<name>A0A164WDD4_9CRUS</name>
<dbReference type="EMBL" id="LRGB01001253">
    <property type="protein sequence ID" value="KZS13168.1"/>
    <property type="molecule type" value="Genomic_DNA"/>
</dbReference>
<feature type="region of interest" description="Disordered" evidence="1">
    <location>
        <begin position="243"/>
        <end position="268"/>
    </location>
</feature>
<evidence type="ECO:0000313" key="3">
    <source>
        <dbReference type="Proteomes" id="UP000076858"/>
    </source>
</evidence>
<proteinExistence type="predicted"/>
<organism evidence="2 3">
    <name type="scientific">Daphnia magna</name>
    <dbReference type="NCBI Taxonomy" id="35525"/>
    <lineage>
        <taxon>Eukaryota</taxon>
        <taxon>Metazoa</taxon>
        <taxon>Ecdysozoa</taxon>
        <taxon>Arthropoda</taxon>
        <taxon>Crustacea</taxon>
        <taxon>Branchiopoda</taxon>
        <taxon>Diplostraca</taxon>
        <taxon>Cladocera</taxon>
        <taxon>Anomopoda</taxon>
        <taxon>Daphniidae</taxon>
        <taxon>Daphnia</taxon>
    </lineage>
</organism>
<evidence type="ECO:0000256" key="1">
    <source>
        <dbReference type="SAM" id="MobiDB-lite"/>
    </source>
</evidence>
<feature type="non-terminal residue" evidence="2">
    <location>
        <position position="268"/>
    </location>
</feature>
<sequence length="268" mass="29055">MQRDKCRMMESQLTVKDEKPASLVSQTVGEMTINQADYQPFVVTFGSHKPSPILTLPLNVPLAAAVFLSQGTILANSDPSTLQIIKPKPNENPPTVEGSKMSSPVSSVIPIPSTFPIAEPTAGAVHVEQSRNDHTTTEYVENSEQHAHLLPSPCFVPNPLEGKKSPYPKIIRRSFQPAYASLTIGETPLLTSELTVASFDIHMSTDTTKTCKLIEGVENALSAMPPLIPIVMDEELFLANHSSFPDKCPNGNRQPNTDANSPSTEPSL</sequence>